<evidence type="ECO:0000256" key="1">
    <source>
        <dbReference type="ARBA" id="ARBA00008635"/>
    </source>
</evidence>
<organism evidence="4 5">
    <name type="scientific">Oceanibaculum pacificum</name>
    <dbReference type="NCBI Taxonomy" id="580166"/>
    <lineage>
        <taxon>Bacteria</taxon>
        <taxon>Pseudomonadati</taxon>
        <taxon>Pseudomonadota</taxon>
        <taxon>Alphaproteobacteria</taxon>
        <taxon>Rhodospirillales</taxon>
        <taxon>Oceanibaculaceae</taxon>
        <taxon>Oceanibaculum</taxon>
    </lineage>
</organism>
<dbReference type="InterPro" id="IPR007837">
    <property type="entry name" value="DinB"/>
</dbReference>
<dbReference type="SUPFAM" id="SSF109854">
    <property type="entry name" value="DinB/YfiT-like putative metalloenzymes"/>
    <property type="match status" value="1"/>
</dbReference>
<evidence type="ECO:0008006" key="6">
    <source>
        <dbReference type="Google" id="ProtNLM"/>
    </source>
</evidence>
<keyword evidence="2 3" id="KW-0479">Metal-binding</keyword>
<feature type="binding site" evidence="3">
    <location>
        <position position="134"/>
    </location>
    <ligand>
        <name>a divalent metal cation</name>
        <dbReference type="ChEBI" id="CHEBI:60240"/>
    </ligand>
</feature>
<dbReference type="EMBL" id="LPXN01000093">
    <property type="protein sequence ID" value="KZD10023.1"/>
    <property type="molecule type" value="Genomic_DNA"/>
</dbReference>
<dbReference type="OrthoDB" id="9807509at2"/>
<dbReference type="InterPro" id="IPR034660">
    <property type="entry name" value="DinB/YfiT-like"/>
</dbReference>
<dbReference type="STRING" id="580166.AUP43_06525"/>
<dbReference type="Pfam" id="PF05163">
    <property type="entry name" value="DinB"/>
    <property type="match status" value="1"/>
</dbReference>
<dbReference type="RefSeq" id="WP_067554074.1">
    <property type="nucleotide sequence ID" value="NZ_LPXN01000093.1"/>
</dbReference>
<dbReference type="GO" id="GO:0046872">
    <property type="term" value="F:metal ion binding"/>
    <property type="evidence" value="ECO:0007669"/>
    <property type="project" value="UniProtKB-KW"/>
</dbReference>
<accession>A0A154W986</accession>
<dbReference type="PANTHER" id="PTHR37302">
    <property type="entry name" value="SLR1116 PROTEIN"/>
    <property type="match status" value="1"/>
</dbReference>
<name>A0A154W986_9PROT</name>
<dbReference type="Gene3D" id="1.20.120.450">
    <property type="entry name" value="dinb family like domain"/>
    <property type="match status" value="1"/>
</dbReference>
<dbReference type="Proteomes" id="UP000076400">
    <property type="component" value="Unassembled WGS sequence"/>
</dbReference>
<proteinExistence type="inferred from homology"/>
<feature type="binding site" evidence="3">
    <location>
        <position position="138"/>
    </location>
    <ligand>
        <name>a divalent metal cation</name>
        <dbReference type="ChEBI" id="CHEBI:60240"/>
    </ligand>
</feature>
<sequence>MSDPAYFQTLADYNRWANALLYGAVAQLSDHARKANRQGFFGSIHNTLNHILVGDRLWMSRFPGQAAYSYKLDDVPFEDFEDLAKARRAQDALIVAFVAAMDGSTLADTLTYTNTRGETFSMQRALILGHFFNHQTHHRGQAHHMLGTAGAEPPPLDLMYYLREKALA</sequence>
<comment type="similarity">
    <text evidence="1">Belongs to the DinB family.</text>
</comment>
<evidence type="ECO:0000256" key="2">
    <source>
        <dbReference type="ARBA" id="ARBA00022723"/>
    </source>
</evidence>
<evidence type="ECO:0000313" key="5">
    <source>
        <dbReference type="Proteomes" id="UP000076400"/>
    </source>
</evidence>
<comment type="caution">
    <text evidence="4">The sequence shown here is derived from an EMBL/GenBank/DDBJ whole genome shotgun (WGS) entry which is preliminary data.</text>
</comment>
<keyword evidence="5" id="KW-1185">Reference proteome</keyword>
<reference evidence="4 5" key="1">
    <citation type="submission" date="2015-12" db="EMBL/GenBank/DDBJ databases">
        <title>Genome sequence of Oceanibaculum pacificum MCCC 1A02656.</title>
        <authorList>
            <person name="Lu L."/>
            <person name="Lai Q."/>
            <person name="Shao Z."/>
            <person name="Qian P."/>
        </authorList>
    </citation>
    <scope>NUCLEOTIDE SEQUENCE [LARGE SCALE GENOMIC DNA]</scope>
    <source>
        <strain evidence="4 5">MCCC 1A02656</strain>
    </source>
</reference>
<evidence type="ECO:0000256" key="3">
    <source>
        <dbReference type="PIRSR" id="PIRSR607837-1"/>
    </source>
</evidence>
<feature type="binding site" evidence="3">
    <location>
        <position position="50"/>
    </location>
    <ligand>
        <name>a divalent metal cation</name>
        <dbReference type="ChEBI" id="CHEBI:60240"/>
    </ligand>
</feature>
<evidence type="ECO:0000313" key="4">
    <source>
        <dbReference type="EMBL" id="KZD10023.1"/>
    </source>
</evidence>
<dbReference type="PANTHER" id="PTHR37302:SF1">
    <property type="entry name" value="PROTEIN DINB"/>
    <property type="match status" value="1"/>
</dbReference>
<gene>
    <name evidence="4" type="ORF">AUP43_06525</name>
</gene>
<dbReference type="AlphaFoldDB" id="A0A154W986"/>
<protein>
    <recommendedName>
        <fullName evidence="6">Damage-inducible protein DinB</fullName>
    </recommendedName>
</protein>